<dbReference type="SMART" id="SM00028">
    <property type="entry name" value="TPR"/>
    <property type="match status" value="3"/>
</dbReference>
<evidence type="ECO:0000313" key="2">
    <source>
        <dbReference type="EMBL" id="KGJ94686.1"/>
    </source>
</evidence>
<reference evidence="2 3" key="1">
    <citation type="submission" date="2014-08" db="EMBL/GenBank/DDBJ databases">
        <title>Genomic and Phenotypic Diversity of Colwellia psychrerythraea strains from Disparate Marine Basins.</title>
        <authorList>
            <person name="Techtmann S.M."/>
            <person name="Stelling S.C."/>
            <person name="Utturkar S.M."/>
            <person name="Alshibli N."/>
            <person name="Harris A."/>
            <person name="Brown S.D."/>
            <person name="Hazen T.C."/>
        </authorList>
    </citation>
    <scope>NUCLEOTIDE SEQUENCE [LARGE SCALE GENOMIC DNA]</scope>
    <source>
        <strain evidence="2 3">ND2E</strain>
    </source>
</reference>
<keyword evidence="1" id="KW-0732">Signal</keyword>
<dbReference type="Gene3D" id="1.25.40.10">
    <property type="entry name" value="Tetratricopeptide repeat domain"/>
    <property type="match status" value="1"/>
</dbReference>
<dbReference type="Pfam" id="PF13181">
    <property type="entry name" value="TPR_8"/>
    <property type="match status" value="1"/>
</dbReference>
<accession>A0A099KVV0</accession>
<dbReference type="SUPFAM" id="SSF48452">
    <property type="entry name" value="TPR-like"/>
    <property type="match status" value="1"/>
</dbReference>
<feature type="signal peptide" evidence="1">
    <location>
        <begin position="1"/>
        <end position="20"/>
    </location>
</feature>
<organism evidence="2 3">
    <name type="scientific">Colwellia psychrerythraea</name>
    <name type="common">Vibrio psychroerythus</name>
    <dbReference type="NCBI Taxonomy" id="28229"/>
    <lineage>
        <taxon>Bacteria</taxon>
        <taxon>Pseudomonadati</taxon>
        <taxon>Pseudomonadota</taxon>
        <taxon>Gammaproteobacteria</taxon>
        <taxon>Alteromonadales</taxon>
        <taxon>Colwelliaceae</taxon>
        <taxon>Colwellia</taxon>
    </lineage>
</organism>
<protein>
    <submittedName>
        <fullName evidence="2">Tetratricopeptide repeat-containing protein</fullName>
    </submittedName>
</protein>
<dbReference type="InterPro" id="IPR011990">
    <property type="entry name" value="TPR-like_helical_dom_sf"/>
</dbReference>
<dbReference type="Proteomes" id="UP000029843">
    <property type="component" value="Unassembled WGS sequence"/>
</dbReference>
<proteinExistence type="predicted"/>
<dbReference type="RefSeq" id="WP_033092605.1">
    <property type="nucleotide sequence ID" value="NZ_JQED01000005.1"/>
</dbReference>
<name>A0A099KVV0_COLPS</name>
<evidence type="ECO:0000256" key="1">
    <source>
        <dbReference type="SAM" id="SignalP"/>
    </source>
</evidence>
<dbReference type="EMBL" id="JQED01000005">
    <property type="protein sequence ID" value="KGJ94686.1"/>
    <property type="molecule type" value="Genomic_DNA"/>
</dbReference>
<sequence length="395" mass="45021" precursor="true">MNYMLLIATLLLNLLVSSCASITKPQQDKAINQVSEVPINYSLFPNIENEQLISEDVFFLTPAQQKEFLIAVDQHIANGLAPHKALSEVLAERLANFTYYGETYDATTAISLNKGNCMSLAILTTAYAKLLGLDFSYRKVSTLPVFTKKDDVILSSSHVQTIVYDPTFIKDKSILYLSSPAVVIDYFPSKNHRSGRKFSLETFLAMYYKNIAADALADKNLNKSFLYANKAYQLDTENIETINLLAVIHRRSGDLQTAEAIYKTGMDKGQINIALLSNYIMLLKSQQRMGEVNTLQEKLNQLDDPDPYQWLGEAYTAKSIGNMKQAEIYFKKALEKAPYLNQAYMGLYKIYVQQNKLRKAQTMLVKALEWTYELDERKLYKYKLYNIKHHIAANH</sequence>
<dbReference type="AlphaFoldDB" id="A0A099KVV0"/>
<comment type="caution">
    <text evidence="2">The sequence shown here is derived from an EMBL/GenBank/DDBJ whole genome shotgun (WGS) entry which is preliminary data.</text>
</comment>
<dbReference type="OrthoDB" id="6254323at2"/>
<feature type="chain" id="PRO_5001949213" evidence="1">
    <location>
        <begin position="21"/>
        <end position="395"/>
    </location>
</feature>
<evidence type="ECO:0000313" key="3">
    <source>
        <dbReference type="Proteomes" id="UP000029843"/>
    </source>
</evidence>
<dbReference type="PATRIC" id="fig|28229.4.peg.894"/>
<gene>
    <name evidence="2" type="ORF">ND2E_1875</name>
</gene>
<dbReference type="InterPro" id="IPR019734">
    <property type="entry name" value="TPR_rpt"/>
</dbReference>